<dbReference type="GeneID" id="25909861"/>
<gene>
    <name evidence="3" type="ORF">SARC_09357</name>
</gene>
<evidence type="ECO:0000256" key="1">
    <source>
        <dbReference type="SAM" id="MobiDB-lite"/>
    </source>
</evidence>
<evidence type="ECO:0000256" key="2">
    <source>
        <dbReference type="SAM" id="Phobius"/>
    </source>
</evidence>
<protein>
    <submittedName>
        <fullName evidence="3">Uncharacterized protein</fullName>
    </submittedName>
</protein>
<name>A0A0L0FN45_9EUKA</name>
<feature type="region of interest" description="Disordered" evidence="1">
    <location>
        <begin position="180"/>
        <end position="238"/>
    </location>
</feature>
<keyword evidence="2" id="KW-0812">Transmembrane</keyword>
<evidence type="ECO:0000313" key="3">
    <source>
        <dbReference type="EMBL" id="KNC78205.1"/>
    </source>
</evidence>
<keyword evidence="2" id="KW-0472">Membrane</keyword>
<proteinExistence type="predicted"/>
<reference evidence="3 4" key="1">
    <citation type="submission" date="2011-02" db="EMBL/GenBank/DDBJ databases">
        <title>The Genome Sequence of Sphaeroforma arctica JP610.</title>
        <authorList>
            <consortium name="The Broad Institute Genome Sequencing Platform"/>
            <person name="Russ C."/>
            <person name="Cuomo C."/>
            <person name="Young S.K."/>
            <person name="Zeng Q."/>
            <person name="Gargeya S."/>
            <person name="Alvarado L."/>
            <person name="Berlin A."/>
            <person name="Chapman S.B."/>
            <person name="Chen Z."/>
            <person name="Freedman E."/>
            <person name="Gellesch M."/>
            <person name="Goldberg J."/>
            <person name="Griggs A."/>
            <person name="Gujja S."/>
            <person name="Heilman E."/>
            <person name="Heiman D."/>
            <person name="Howarth C."/>
            <person name="Mehta T."/>
            <person name="Neiman D."/>
            <person name="Pearson M."/>
            <person name="Roberts A."/>
            <person name="Saif S."/>
            <person name="Shea T."/>
            <person name="Shenoy N."/>
            <person name="Sisk P."/>
            <person name="Stolte C."/>
            <person name="Sykes S."/>
            <person name="White J."/>
            <person name="Yandava C."/>
            <person name="Burger G."/>
            <person name="Gray M.W."/>
            <person name="Holland P.W.H."/>
            <person name="King N."/>
            <person name="Lang F.B.F."/>
            <person name="Roger A.J."/>
            <person name="Ruiz-Trillo I."/>
            <person name="Haas B."/>
            <person name="Nusbaum C."/>
            <person name="Birren B."/>
        </authorList>
    </citation>
    <scope>NUCLEOTIDE SEQUENCE [LARGE SCALE GENOMIC DNA]</scope>
    <source>
        <strain evidence="3 4">JP610</strain>
    </source>
</reference>
<dbReference type="Proteomes" id="UP000054560">
    <property type="component" value="Unassembled WGS sequence"/>
</dbReference>
<keyword evidence="4" id="KW-1185">Reference proteome</keyword>
<sequence length="289" mass="33043">MIIEILSALVVIVCAYFGYSHIFALLKKDDTNDMPWMTDAPGSEGQKQKLLDWDEDGSPYRTKYKLIEQKVAYEEAAKEHPSGSQKMEAMLVKRAMALIRYYRYIIPETEVAEKMKKTGLLSNELYDSVMQDKKFFENEQETIVQLAAEMFKDKQGHKRIFGAAHQQLEIENPELYKQQALDQKQRKNISGQGKGGHHGNSHGGEERPRQSAAAKKKDELKTQEKERQRNIKKNTAKSLEVMKELMREEGIEFDGDGNPIVETKHAHKGKKTDKTPSGATKNKKKKGKK</sequence>
<feature type="compositionally biased region" description="Basic and acidic residues" evidence="1">
    <location>
        <begin position="203"/>
        <end position="229"/>
    </location>
</feature>
<feature type="transmembrane region" description="Helical" evidence="2">
    <location>
        <begin position="6"/>
        <end position="26"/>
    </location>
</feature>
<organism evidence="3 4">
    <name type="scientific">Sphaeroforma arctica JP610</name>
    <dbReference type="NCBI Taxonomy" id="667725"/>
    <lineage>
        <taxon>Eukaryota</taxon>
        <taxon>Ichthyosporea</taxon>
        <taxon>Ichthyophonida</taxon>
        <taxon>Sphaeroforma</taxon>
    </lineage>
</organism>
<evidence type="ECO:0000313" key="4">
    <source>
        <dbReference type="Proteomes" id="UP000054560"/>
    </source>
</evidence>
<feature type="region of interest" description="Disordered" evidence="1">
    <location>
        <begin position="250"/>
        <end position="289"/>
    </location>
</feature>
<dbReference type="RefSeq" id="XP_014152107.1">
    <property type="nucleotide sequence ID" value="XM_014296632.1"/>
</dbReference>
<accession>A0A0L0FN45</accession>
<dbReference type="EMBL" id="KQ242538">
    <property type="protein sequence ID" value="KNC78205.1"/>
    <property type="molecule type" value="Genomic_DNA"/>
</dbReference>
<dbReference type="AlphaFoldDB" id="A0A0L0FN45"/>
<keyword evidence="2" id="KW-1133">Transmembrane helix</keyword>